<dbReference type="PANTHER" id="PTHR46551">
    <property type="entry name" value="SAP DOMAIN-CONTAINING RIBONUCLEOPROTEIN"/>
    <property type="match status" value="1"/>
</dbReference>
<protein>
    <submittedName>
        <fullName evidence="3">Uncharacterized protein</fullName>
    </submittedName>
</protein>
<dbReference type="Gene3D" id="1.10.720.30">
    <property type="entry name" value="SAP domain"/>
    <property type="match status" value="1"/>
</dbReference>
<dbReference type="Proteomes" id="UP000799118">
    <property type="component" value="Unassembled WGS sequence"/>
</dbReference>
<dbReference type="GO" id="GO:0005634">
    <property type="term" value="C:nucleus"/>
    <property type="evidence" value="ECO:0007669"/>
    <property type="project" value="TreeGrafter"/>
</dbReference>
<dbReference type="GO" id="GO:0016973">
    <property type="term" value="P:poly(A)+ mRNA export from nucleus"/>
    <property type="evidence" value="ECO:0007669"/>
    <property type="project" value="TreeGrafter"/>
</dbReference>
<dbReference type="OrthoDB" id="445357at2759"/>
<keyword evidence="1" id="KW-0597">Phosphoprotein</keyword>
<evidence type="ECO:0000256" key="1">
    <source>
        <dbReference type="ARBA" id="ARBA00022553"/>
    </source>
</evidence>
<dbReference type="PANTHER" id="PTHR46551:SF1">
    <property type="entry name" value="SAP DOMAIN-CONTAINING RIBONUCLEOPROTEIN"/>
    <property type="match status" value="1"/>
</dbReference>
<dbReference type="InterPro" id="IPR036361">
    <property type="entry name" value="SAP_dom_sf"/>
</dbReference>
<feature type="compositionally biased region" description="Basic and acidic residues" evidence="2">
    <location>
        <begin position="149"/>
        <end position="161"/>
    </location>
</feature>
<sequence length="215" mass="23224">MDAKLKSLKVVDLKQILSKAGVSAPAKANKSDLISKILASQEAIDAYNAQYPSETPNDDLLAPPEDLDWNADEVPSSKVEEPAKPAAEPPQPTIEPEKAADTTESATTTEDAELEKRRQRAARFGIPLVESKPKRTPAAAKKTAPPNDNPDKLKARADRFGTKSPAAGETSPGSKRKRASLPAVEVDPEELERRRKRAERFGASLKPVVSFGSFC</sequence>
<feature type="compositionally biased region" description="Low complexity" evidence="2">
    <location>
        <begin position="136"/>
        <end position="146"/>
    </location>
</feature>
<organism evidence="3 4">
    <name type="scientific">Gymnopus androsaceus JB14</name>
    <dbReference type="NCBI Taxonomy" id="1447944"/>
    <lineage>
        <taxon>Eukaryota</taxon>
        <taxon>Fungi</taxon>
        <taxon>Dikarya</taxon>
        <taxon>Basidiomycota</taxon>
        <taxon>Agaricomycotina</taxon>
        <taxon>Agaricomycetes</taxon>
        <taxon>Agaricomycetidae</taxon>
        <taxon>Agaricales</taxon>
        <taxon>Marasmiineae</taxon>
        <taxon>Omphalotaceae</taxon>
        <taxon>Gymnopus</taxon>
    </lineage>
</organism>
<name>A0A6A4HXM8_9AGAR</name>
<evidence type="ECO:0000256" key="2">
    <source>
        <dbReference type="SAM" id="MobiDB-lite"/>
    </source>
</evidence>
<feature type="region of interest" description="Disordered" evidence="2">
    <location>
        <begin position="49"/>
        <end position="194"/>
    </location>
</feature>
<gene>
    <name evidence="3" type="ORF">BT96DRAFT_817734</name>
</gene>
<dbReference type="InterPro" id="IPR052240">
    <property type="entry name" value="SAP_domain_ribonucleoprotein"/>
</dbReference>
<proteinExistence type="predicted"/>
<keyword evidence="4" id="KW-1185">Reference proteome</keyword>
<evidence type="ECO:0000313" key="3">
    <source>
        <dbReference type="EMBL" id="KAE9401564.1"/>
    </source>
</evidence>
<dbReference type="AlphaFoldDB" id="A0A6A4HXM8"/>
<accession>A0A6A4HXM8</accession>
<dbReference type="EMBL" id="ML769444">
    <property type="protein sequence ID" value="KAE9401564.1"/>
    <property type="molecule type" value="Genomic_DNA"/>
</dbReference>
<evidence type="ECO:0000313" key="4">
    <source>
        <dbReference type="Proteomes" id="UP000799118"/>
    </source>
</evidence>
<reference evidence="3" key="1">
    <citation type="journal article" date="2019" name="Environ. Microbiol.">
        <title>Fungal ecological strategies reflected in gene transcription - a case study of two litter decomposers.</title>
        <authorList>
            <person name="Barbi F."/>
            <person name="Kohler A."/>
            <person name="Barry K."/>
            <person name="Baskaran P."/>
            <person name="Daum C."/>
            <person name="Fauchery L."/>
            <person name="Ihrmark K."/>
            <person name="Kuo A."/>
            <person name="LaButti K."/>
            <person name="Lipzen A."/>
            <person name="Morin E."/>
            <person name="Grigoriev I.V."/>
            <person name="Henrissat B."/>
            <person name="Lindahl B."/>
            <person name="Martin F."/>
        </authorList>
    </citation>
    <scope>NUCLEOTIDE SEQUENCE</scope>
    <source>
        <strain evidence="3">JB14</strain>
    </source>
</reference>